<keyword evidence="1" id="KW-0732">Signal</keyword>
<feature type="signal peptide" evidence="1">
    <location>
        <begin position="1"/>
        <end position="24"/>
    </location>
</feature>
<proteinExistence type="predicted"/>
<protein>
    <submittedName>
        <fullName evidence="2">Uncharacterized protein</fullName>
    </submittedName>
</protein>
<evidence type="ECO:0000256" key="1">
    <source>
        <dbReference type="SAM" id="SignalP"/>
    </source>
</evidence>
<dbReference type="PANTHER" id="PTHR34458:SF5">
    <property type="entry name" value="POLLEN OLE E 1 ALLERGEN AND EXTENSIN FAMILY PROTEIN"/>
    <property type="match status" value="1"/>
</dbReference>
<reference evidence="2" key="1">
    <citation type="submission" date="2020-05" db="EMBL/GenBank/DDBJ databases">
        <title>WGS assembly of Panicum virgatum.</title>
        <authorList>
            <person name="Lovell J.T."/>
            <person name="Jenkins J."/>
            <person name="Shu S."/>
            <person name="Juenger T.E."/>
            <person name="Schmutz J."/>
        </authorList>
    </citation>
    <scope>NUCLEOTIDE SEQUENCE</scope>
    <source>
        <strain evidence="2">AP13</strain>
    </source>
</reference>
<evidence type="ECO:0000313" key="3">
    <source>
        <dbReference type="Proteomes" id="UP000823388"/>
    </source>
</evidence>
<dbReference type="EMBL" id="CM029054">
    <property type="protein sequence ID" value="KAG2540900.1"/>
    <property type="molecule type" value="Genomic_DNA"/>
</dbReference>
<accession>A0A8T0MUP6</accession>
<evidence type="ECO:0000313" key="2">
    <source>
        <dbReference type="EMBL" id="KAG2540900.1"/>
    </source>
</evidence>
<name>A0A8T0MUP6_PANVG</name>
<comment type="caution">
    <text evidence="2">The sequence shown here is derived from an EMBL/GenBank/DDBJ whole genome shotgun (WGS) entry which is preliminary data.</text>
</comment>
<dbReference type="OrthoDB" id="905355at2759"/>
<feature type="chain" id="PRO_5035921597" evidence="1">
    <location>
        <begin position="25"/>
        <end position="164"/>
    </location>
</feature>
<organism evidence="2 3">
    <name type="scientific">Panicum virgatum</name>
    <name type="common">Blackwell switchgrass</name>
    <dbReference type="NCBI Taxonomy" id="38727"/>
    <lineage>
        <taxon>Eukaryota</taxon>
        <taxon>Viridiplantae</taxon>
        <taxon>Streptophyta</taxon>
        <taxon>Embryophyta</taxon>
        <taxon>Tracheophyta</taxon>
        <taxon>Spermatophyta</taxon>
        <taxon>Magnoliopsida</taxon>
        <taxon>Liliopsida</taxon>
        <taxon>Poales</taxon>
        <taxon>Poaceae</taxon>
        <taxon>PACMAD clade</taxon>
        <taxon>Panicoideae</taxon>
        <taxon>Panicodae</taxon>
        <taxon>Paniceae</taxon>
        <taxon>Panicinae</taxon>
        <taxon>Panicum</taxon>
        <taxon>Panicum sect. Hiantes</taxon>
    </lineage>
</organism>
<dbReference type="Proteomes" id="UP000823388">
    <property type="component" value="Chromosome 9N"/>
</dbReference>
<sequence length="164" mass="17045">MAPRSLALLAALLVVAAAAGQVRGGMPAPVGVSPLVGYEIIYGRVPCRNGSFIDGNAGPPFPNATVELVCRDDPAVRVLNMTTDAAGRFGVYTVKIPNINVVLHDALHHWCRVVVITPLAACDESLAGVAGRLTAPLKQASPRVPIGLGLGYTLVFIVGHFSVV</sequence>
<gene>
    <name evidence="2" type="ORF">PVAP13_9NG588200</name>
</gene>
<dbReference type="InterPro" id="IPR040404">
    <property type="entry name" value="Phylloplanin-like"/>
</dbReference>
<dbReference type="AlphaFoldDB" id="A0A8T0MUP6"/>
<keyword evidence="3" id="KW-1185">Reference proteome</keyword>
<dbReference type="PANTHER" id="PTHR34458">
    <property type="entry name" value="POLLEN OLE E 1 ALLERGEN AND EXTENSIN FAMILY PROTEIN-RELATED"/>
    <property type="match status" value="1"/>
</dbReference>